<dbReference type="GeneID" id="13697116"/>
<reference evidence="2 3" key="1">
    <citation type="journal article" date="2012" name="J. Bacteriol.">
        <title>Draft Genome Sequence of an Ammonia-Oxidizing Archaeon, "Candidatus Nitrosopumilus sediminis" AR2, from Svalbard in the Arctic Circle.</title>
        <authorList>
            <person name="Park S.J."/>
            <person name="Kim J.G."/>
            <person name="Jung M.Y."/>
            <person name="Kim S.J."/>
            <person name="Cha I.T."/>
            <person name="Ghai R."/>
            <person name="Martin-Cuadrado A.B."/>
            <person name="Rodriguez-Valera F."/>
            <person name="Rhee S.K."/>
        </authorList>
    </citation>
    <scope>NUCLEOTIDE SEQUENCE [LARGE SCALE GENOMIC DNA]</scope>
    <source>
        <strain evidence="2 3">AR2</strain>
    </source>
</reference>
<accession>K0BDG6</accession>
<proteinExistence type="predicted"/>
<dbReference type="GO" id="GO:0009190">
    <property type="term" value="P:cyclic nucleotide biosynthetic process"/>
    <property type="evidence" value="ECO:0007669"/>
    <property type="project" value="InterPro"/>
</dbReference>
<dbReference type="STRING" id="1229909.NSED_06620"/>
<dbReference type="InterPro" id="IPR029787">
    <property type="entry name" value="Nucleotide_cyclase"/>
</dbReference>
<dbReference type="HOGENOM" id="CLU_057456_1_0_2"/>
<dbReference type="Proteomes" id="UP000006100">
    <property type="component" value="Chromosome"/>
</dbReference>
<name>K0BDG6_9ARCH</name>
<dbReference type="PANTHER" id="PTHR43081:SF1">
    <property type="entry name" value="ADENYLATE CYCLASE, TERMINAL-DIFFERENTIATION SPECIFIC"/>
    <property type="match status" value="1"/>
</dbReference>
<dbReference type="InterPro" id="IPR001054">
    <property type="entry name" value="A/G_cyclase"/>
</dbReference>
<protein>
    <submittedName>
        <fullName evidence="2">Adenylate/guanylate cyclase</fullName>
    </submittedName>
</protein>
<dbReference type="AlphaFoldDB" id="K0BDG6"/>
<dbReference type="PROSITE" id="PS50125">
    <property type="entry name" value="GUANYLATE_CYCLASE_2"/>
    <property type="match status" value="1"/>
</dbReference>
<dbReference type="RefSeq" id="WP_014965492.1">
    <property type="nucleotide sequence ID" value="NC_018656.1"/>
</dbReference>
<dbReference type="GO" id="GO:0035556">
    <property type="term" value="P:intracellular signal transduction"/>
    <property type="evidence" value="ECO:0007669"/>
    <property type="project" value="InterPro"/>
</dbReference>
<dbReference type="PANTHER" id="PTHR43081">
    <property type="entry name" value="ADENYLATE CYCLASE, TERMINAL-DIFFERENTIATION SPECIFIC-RELATED"/>
    <property type="match status" value="1"/>
</dbReference>
<sequence>MSFKPNKEQNPNILDILLSKNSDKTINSDTLIKNVQNRINKALEKGYQYTRVIDSSEKFLRKNVFGQINMAVLYVDIVGSTKMSMTLPPDKLSIIISSFSQEMSYVIEQFHGYVLKFVGDAVIGYFVENETEQIPAVYNVVACAESMINVVKQGINSILVEKVGLSEISVKIGIDFGNNVVVRYGSDEKKAYVDLLGPTMNVASKIQNLAKPNQIIVGQDAYDKLDSYMQEFFLDMTDELDYPLQHYSSDQDKIYRVYRYKYQ</sequence>
<dbReference type="EMBL" id="CP003843">
    <property type="protein sequence ID" value="AFS83122.1"/>
    <property type="molecule type" value="Genomic_DNA"/>
</dbReference>
<dbReference type="SUPFAM" id="SSF55073">
    <property type="entry name" value="Nucleotide cyclase"/>
    <property type="match status" value="1"/>
</dbReference>
<gene>
    <name evidence="2" type="ORF">NSED_06620</name>
</gene>
<feature type="domain" description="Guanylate cyclase" evidence="1">
    <location>
        <begin position="71"/>
        <end position="207"/>
    </location>
</feature>
<evidence type="ECO:0000313" key="3">
    <source>
        <dbReference type="Proteomes" id="UP000006100"/>
    </source>
</evidence>
<keyword evidence="3" id="KW-1185">Reference proteome</keyword>
<dbReference type="CDD" id="cd07302">
    <property type="entry name" value="CHD"/>
    <property type="match status" value="1"/>
</dbReference>
<dbReference type="Pfam" id="PF00211">
    <property type="entry name" value="Guanylate_cyc"/>
    <property type="match status" value="1"/>
</dbReference>
<dbReference type="PATRIC" id="fig|1229909.8.peg.1457"/>
<evidence type="ECO:0000259" key="1">
    <source>
        <dbReference type="PROSITE" id="PS50125"/>
    </source>
</evidence>
<dbReference type="Gene3D" id="3.30.70.1230">
    <property type="entry name" value="Nucleotide cyclase"/>
    <property type="match status" value="1"/>
</dbReference>
<dbReference type="OrthoDB" id="350295at2157"/>
<evidence type="ECO:0000313" key="2">
    <source>
        <dbReference type="EMBL" id="AFS83122.1"/>
    </source>
</evidence>
<dbReference type="InterPro" id="IPR050697">
    <property type="entry name" value="Adenylyl/Guanylyl_Cyclase_3/4"/>
</dbReference>
<dbReference type="SMART" id="SM00044">
    <property type="entry name" value="CYCc"/>
    <property type="match status" value="1"/>
</dbReference>
<dbReference type="KEGG" id="nir:NSED_06620"/>
<dbReference type="eggNOG" id="arCOG07810">
    <property type="taxonomic scope" value="Archaea"/>
</dbReference>
<organism evidence="2 3">
    <name type="scientific">Candidatus Nitrosopumilus sediminis</name>
    <dbReference type="NCBI Taxonomy" id="1229909"/>
    <lineage>
        <taxon>Archaea</taxon>
        <taxon>Nitrososphaerota</taxon>
        <taxon>Nitrososphaeria</taxon>
        <taxon>Nitrosopumilales</taxon>
        <taxon>Nitrosopumilaceae</taxon>
        <taxon>Nitrosopumilus</taxon>
    </lineage>
</organism>